<dbReference type="AlphaFoldDB" id="X1HF02"/>
<protein>
    <submittedName>
        <fullName evidence="1">Uncharacterized protein</fullName>
    </submittedName>
</protein>
<dbReference type="EMBL" id="BARU01019686">
    <property type="protein sequence ID" value="GAH55640.1"/>
    <property type="molecule type" value="Genomic_DNA"/>
</dbReference>
<gene>
    <name evidence="1" type="ORF">S03H2_32397</name>
</gene>
<accession>X1HF02</accession>
<comment type="caution">
    <text evidence="1">The sequence shown here is derived from an EMBL/GenBank/DDBJ whole genome shotgun (WGS) entry which is preliminary data.</text>
</comment>
<organism evidence="1">
    <name type="scientific">marine sediment metagenome</name>
    <dbReference type="NCBI Taxonomy" id="412755"/>
    <lineage>
        <taxon>unclassified sequences</taxon>
        <taxon>metagenomes</taxon>
        <taxon>ecological metagenomes</taxon>
    </lineage>
</organism>
<proteinExistence type="predicted"/>
<sequence>MCVIFRVSCWLDALGINHIVEPKIDICLLNSREKCSGDIILNL</sequence>
<evidence type="ECO:0000313" key="1">
    <source>
        <dbReference type="EMBL" id="GAH55640.1"/>
    </source>
</evidence>
<reference evidence="1" key="1">
    <citation type="journal article" date="2014" name="Front. Microbiol.">
        <title>High frequency of phylogenetically diverse reductive dehalogenase-homologous genes in deep subseafloor sedimentary metagenomes.</title>
        <authorList>
            <person name="Kawai M."/>
            <person name="Futagami T."/>
            <person name="Toyoda A."/>
            <person name="Takaki Y."/>
            <person name="Nishi S."/>
            <person name="Hori S."/>
            <person name="Arai W."/>
            <person name="Tsubouchi T."/>
            <person name="Morono Y."/>
            <person name="Uchiyama I."/>
            <person name="Ito T."/>
            <person name="Fujiyama A."/>
            <person name="Inagaki F."/>
            <person name="Takami H."/>
        </authorList>
    </citation>
    <scope>NUCLEOTIDE SEQUENCE</scope>
    <source>
        <strain evidence="1">Expedition CK06-06</strain>
    </source>
</reference>
<name>X1HF02_9ZZZZ</name>